<keyword evidence="1" id="KW-0472">Membrane</keyword>
<proteinExistence type="predicted"/>
<evidence type="ECO:0008006" key="4">
    <source>
        <dbReference type="Google" id="ProtNLM"/>
    </source>
</evidence>
<dbReference type="RefSeq" id="WP_338005859.1">
    <property type="nucleotide sequence ID" value="NZ_JAOPKA010000021.1"/>
</dbReference>
<dbReference type="Proteomes" id="UP001321018">
    <property type="component" value="Unassembled WGS sequence"/>
</dbReference>
<evidence type="ECO:0000313" key="3">
    <source>
        <dbReference type="Proteomes" id="UP001321018"/>
    </source>
</evidence>
<feature type="transmembrane region" description="Helical" evidence="1">
    <location>
        <begin position="88"/>
        <end position="109"/>
    </location>
</feature>
<dbReference type="EMBL" id="JAOPKA010000021">
    <property type="protein sequence ID" value="MCU4744052.1"/>
    <property type="molecule type" value="Genomic_DNA"/>
</dbReference>
<comment type="caution">
    <text evidence="2">The sequence shown here is derived from an EMBL/GenBank/DDBJ whole genome shotgun (WGS) entry which is preliminary data.</text>
</comment>
<keyword evidence="1" id="KW-0812">Transmembrane</keyword>
<protein>
    <recommendedName>
        <fullName evidence="4">DUF2178 domain-containing protein</fullName>
    </recommendedName>
</protein>
<dbReference type="AlphaFoldDB" id="A0AAP3E4E9"/>
<gene>
    <name evidence="2" type="ORF">OB960_21975</name>
</gene>
<evidence type="ECO:0000313" key="2">
    <source>
        <dbReference type="EMBL" id="MCU4744052.1"/>
    </source>
</evidence>
<dbReference type="Pfam" id="PF09946">
    <property type="entry name" value="DUF2178"/>
    <property type="match status" value="1"/>
</dbReference>
<feature type="transmembrane region" description="Helical" evidence="1">
    <location>
        <begin position="20"/>
        <end position="40"/>
    </location>
</feature>
<reference evidence="2" key="1">
    <citation type="submission" date="2022-09" db="EMBL/GenBank/DDBJ databases">
        <title>Enrichment on poylsaccharides allowed isolation of novel metabolic and taxonomic groups of Haloarchaea.</title>
        <authorList>
            <person name="Sorokin D.Y."/>
            <person name="Elcheninov A.G."/>
            <person name="Khizhniak T.V."/>
            <person name="Kolganova T.V."/>
            <person name="Kublanov I.V."/>
        </authorList>
    </citation>
    <scope>NUCLEOTIDE SEQUENCE</scope>
    <source>
        <strain evidence="2">AArc-xg1-1</strain>
    </source>
</reference>
<accession>A0AAP3E4E9</accession>
<feature type="transmembrane region" description="Helical" evidence="1">
    <location>
        <begin position="46"/>
        <end position="67"/>
    </location>
</feature>
<sequence length="147" mass="16367">MTEKLTATEQVEKREQYSEWISRSVSVGVVSFFVATAAWIVTEEPLVLFAGLWLYWLGCLGMAIGYWRSPVSVTDELEDRIEREASQTTLTFVAAVGIAGLPAEVVLNTTGVYTAPAAVRGALWGYLLLVFIFGASHWVVKRRYTRT</sequence>
<feature type="transmembrane region" description="Helical" evidence="1">
    <location>
        <begin position="121"/>
        <end position="140"/>
    </location>
</feature>
<keyword evidence="1" id="KW-1133">Transmembrane helix</keyword>
<organism evidence="2 3">
    <name type="scientific">Natronoglomus mannanivorans</name>
    <dbReference type="NCBI Taxonomy" id="2979990"/>
    <lineage>
        <taxon>Archaea</taxon>
        <taxon>Methanobacteriati</taxon>
        <taxon>Methanobacteriota</taxon>
        <taxon>Stenosarchaea group</taxon>
        <taxon>Halobacteria</taxon>
        <taxon>Halobacteriales</taxon>
        <taxon>Natrialbaceae</taxon>
        <taxon>Natronoglomus</taxon>
    </lineage>
</organism>
<evidence type="ECO:0000256" key="1">
    <source>
        <dbReference type="SAM" id="Phobius"/>
    </source>
</evidence>
<dbReference type="InterPro" id="IPR019235">
    <property type="entry name" value="DUF2178_TM"/>
</dbReference>
<name>A0AAP3E4E9_9EURY</name>